<dbReference type="Proteomes" id="UP000827092">
    <property type="component" value="Unassembled WGS sequence"/>
</dbReference>
<comment type="caution">
    <text evidence="1">The sequence shown here is derived from an EMBL/GenBank/DDBJ whole genome shotgun (WGS) entry which is preliminary data.</text>
</comment>
<protein>
    <submittedName>
        <fullName evidence="1">Uncharacterized protein</fullName>
    </submittedName>
</protein>
<accession>A0AAV6TQC6</accession>
<gene>
    <name evidence="1" type="ORF">JTE90_027465</name>
</gene>
<keyword evidence="2" id="KW-1185">Reference proteome</keyword>
<name>A0AAV6TQC6_9ARAC</name>
<reference evidence="1 2" key="1">
    <citation type="journal article" date="2022" name="Nat. Ecol. Evol.">
        <title>A masculinizing supergene underlies an exaggerated male reproductive morph in a spider.</title>
        <authorList>
            <person name="Hendrickx F."/>
            <person name="De Corte Z."/>
            <person name="Sonet G."/>
            <person name="Van Belleghem S.M."/>
            <person name="Kostlbacher S."/>
            <person name="Vangestel C."/>
        </authorList>
    </citation>
    <scope>NUCLEOTIDE SEQUENCE [LARGE SCALE GENOMIC DNA]</scope>
    <source>
        <strain evidence="1">W744_W776</strain>
    </source>
</reference>
<proteinExistence type="predicted"/>
<dbReference type="EMBL" id="JAFNEN010001324">
    <property type="protein sequence ID" value="KAG8174094.1"/>
    <property type="molecule type" value="Genomic_DNA"/>
</dbReference>
<evidence type="ECO:0000313" key="2">
    <source>
        <dbReference type="Proteomes" id="UP000827092"/>
    </source>
</evidence>
<sequence>MKASYTTVSCTSSTNTTGSAHQYHQHYSVLPGDSTLRSYNDILIRCRYRSEFIMEHLELSTEMAGTGGKILVYKFTTLLEGQSFAFSRCRSSSNLRESTHRKRKSDGWVVGLSTKKIFARNTLAEDEYYINPPYSFAFDRDYKHIFFYFKERSSSIQWRVAACTKLALSA</sequence>
<dbReference type="AlphaFoldDB" id="A0AAV6TQC6"/>
<evidence type="ECO:0000313" key="1">
    <source>
        <dbReference type="EMBL" id="KAG8174094.1"/>
    </source>
</evidence>
<organism evidence="1 2">
    <name type="scientific">Oedothorax gibbosus</name>
    <dbReference type="NCBI Taxonomy" id="931172"/>
    <lineage>
        <taxon>Eukaryota</taxon>
        <taxon>Metazoa</taxon>
        <taxon>Ecdysozoa</taxon>
        <taxon>Arthropoda</taxon>
        <taxon>Chelicerata</taxon>
        <taxon>Arachnida</taxon>
        <taxon>Araneae</taxon>
        <taxon>Araneomorphae</taxon>
        <taxon>Entelegynae</taxon>
        <taxon>Araneoidea</taxon>
        <taxon>Linyphiidae</taxon>
        <taxon>Erigoninae</taxon>
        <taxon>Oedothorax</taxon>
    </lineage>
</organism>